<organism evidence="1 2">
    <name type="scientific">Rubroshorea leprosula</name>
    <dbReference type="NCBI Taxonomy" id="152421"/>
    <lineage>
        <taxon>Eukaryota</taxon>
        <taxon>Viridiplantae</taxon>
        <taxon>Streptophyta</taxon>
        <taxon>Embryophyta</taxon>
        <taxon>Tracheophyta</taxon>
        <taxon>Spermatophyta</taxon>
        <taxon>Magnoliopsida</taxon>
        <taxon>eudicotyledons</taxon>
        <taxon>Gunneridae</taxon>
        <taxon>Pentapetalae</taxon>
        <taxon>rosids</taxon>
        <taxon>malvids</taxon>
        <taxon>Malvales</taxon>
        <taxon>Dipterocarpaceae</taxon>
        <taxon>Rubroshorea</taxon>
    </lineage>
</organism>
<evidence type="ECO:0000313" key="1">
    <source>
        <dbReference type="EMBL" id="GKV32000.1"/>
    </source>
</evidence>
<sequence length="243" mass="28015">MSSEIFSETAAKSLHQISEAAAAISQDVDLITAARRNLGFLRSVSRWQWLHQRATTVKAIRRYDELWMPLISDLTVGSVTPMVLPPLDVEWVWFCHTLNPVSYRQCCESKFSKLIGKPAIFDKENEEYALMRFRDVWPDKGTEDSCLCCKDLKIRVFLFRAYRGYSADVTNSSVYAEDLKDMWDDMAKVVGVWETVNVKDVDSIKKFWERAFDQPCEKAGVGLVMEFERVVSVKPPVYWEVFG</sequence>
<dbReference type="EMBL" id="BPVZ01000093">
    <property type="protein sequence ID" value="GKV32000.1"/>
    <property type="molecule type" value="Genomic_DNA"/>
</dbReference>
<dbReference type="AlphaFoldDB" id="A0AAV5L4F3"/>
<proteinExistence type="predicted"/>
<dbReference type="Proteomes" id="UP001054252">
    <property type="component" value="Unassembled WGS sequence"/>
</dbReference>
<dbReference type="PANTHER" id="PTHR34365:SF2">
    <property type="entry name" value="ENOLASE (DUF1399)"/>
    <property type="match status" value="1"/>
</dbReference>
<keyword evidence="2" id="KW-1185">Reference proteome</keyword>
<reference evidence="1 2" key="1">
    <citation type="journal article" date="2021" name="Commun. Biol.">
        <title>The genome of Shorea leprosula (Dipterocarpaceae) highlights the ecological relevance of drought in aseasonal tropical rainforests.</title>
        <authorList>
            <person name="Ng K.K.S."/>
            <person name="Kobayashi M.J."/>
            <person name="Fawcett J.A."/>
            <person name="Hatakeyama M."/>
            <person name="Paape T."/>
            <person name="Ng C.H."/>
            <person name="Ang C.C."/>
            <person name="Tnah L.H."/>
            <person name="Lee C.T."/>
            <person name="Nishiyama T."/>
            <person name="Sese J."/>
            <person name="O'Brien M.J."/>
            <person name="Copetti D."/>
            <person name="Mohd Noor M.I."/>
            <person name="Ong R.C."/>
            <person name="Putra M."/>
            <person name="Sireger I.Z."/>
            <person name="Indrioko S."/>
            <person name="Kosugi Y."/>
            <person name="Izuno A."/>
            <person name="Isagi Y."/>
            <person name="Lee S.L."/>
            <person name="Shimizu K.K."/>
        </authorList>
    </citation>
    <scope>NUCLEOTIDE SEQUENCE [LARGE SCALE GENOMIC DNA]</scope>
    <source>
        <strain evidence="1">214</strain>
    </source>
</reference>
<name>A0AAV5L4F3_9ROSI</name>
<protein>
    <submittedName>
        <fullName evidence="1">Uncharacterized protein</fullName>
    </submittedName>
</protein>
<dbReference type="InterPro" id="IPR009836">
    <property type="entry name" value="GRDP-like"/>
</dbReference>
<gene>
    <name evidence="1" type="ORF">SLEP1_g40644</name>
</gene>
<comment type="caution">
    <text evidence="1">The sequence shown here is derived from an EMBL/GenBank/DDBJ whole genome shotgun (WGS) entry which is preliminary data.</text>
</comment>
<accession>A0AAV5L4F3</accession>
<evidence type="ECO:0000313" key="2">
    <source>
        <dbReference type="Proteomes" id="UP001054252"/>
    </source>
</evidence>
<dbReference type="PANTHER" id="PTHR34365">
    <property type="entry name" value="ENOLASE (DUF1399)"/>
    <property type="match status" value="1"/>
</dbReference>
<dbReference type="Pfam" id="PF07173">
    <property type="entry name" value="GRDP-like"/>
    <property type="match status" value="1"/>
</dbReference>